<protein>
    <recommendedName>
        <fullName evidence="3">Pyridoxamine 5'-phosphate oxidase putative domain-containing protein</fullName>
    </recommendedName>
</protein>
<evidence type="ECO:0000313" key="1">
    <source>
        <dbReference type="EMBL" id="MEN3068810.1"/>
    </source>
</evidence>
<reference evidence="1 2" key="1">
    <citation type="journal article" date="2018" name="Int. J. Syst. Evol. Microbiol.">
        <title>Uliginosibacterium sediminicola sp. nov., isolated from freshwater sediment.</title>
        <authorList>
            <person name="Hwang W.M."/>
            <person name="Kim S.M."/>
            <person name="Kang K."/>
            <person name="Ahn T.Y."/>
        </authorList>
    </citation>
    <scope>NUCLEOTIDE SEQUENCE [LARGE SCALE GENOMIC DNA]</scope>
    <source>
        <strain evidence="1 2">M1-21</strain>
    </source>
</reference>
<dbReference type="RefSeq" id="WP_345919579.1">
    <property type="nucleotide sequence ID" value="NZ_JBDIVE010000004.1"/>
</dbReference>
<dbReference type="Proteomes" id="UP001410394">
    <property type="component" value="Unassembled WGS sequence"/>
</dbReference>
<name>A0ABU9YYH4_9RHOO</name>
<organism evidence="1 2">
    <name type="scientific">Uliginosibacterium sediminicola</name>
    <dbReference type="NCBI Taxonomy" id="2024550"/>
    <lineage>
        <taxon>Bacteria</taxon>
        <taxon>Pseudomonadati</taxon>
        <taxon>Pseudomonadota</taxon>
        <taxon>Betaproteobacteria</taxon>
        <taxon>Rhodocyclales</taxon>
        <taxon>Zoogloeaceae</taxon>
        <taxon>Uliginosibacterium</taxon>
    </lineage>
</organism>
<evidence type="ECO:0000313" key="2">
    <source>
        <dbReference type="Proteomes" id="UP001410394"/>
    </source>
</evidence>
<gene>
    <name evidence="1" type="ORF">ABDB84_09990</name>
</gene>
<dbReference type="EMBL" id="JBDIVE010000004">
    <property type="protein sequence ID" value="MEN3068810.1"/>
    <property type="molecule type" value="Genomic_DNA"/>
</dbReference>
<accession>A0ABU9YYH4</accession>
<sequence length="96" mass="10533">MHTPDDPHRISSLRNLIEDPRCALQGKPPKCVLRIRVDTVYFQCARAILRSGLWQAATAPAGVPTVGRIIAAISGGDFDGEAYDQTLPARQRSTLY</sequence>
<comment type="caution">
    <text evidence="1">The sequence shown here is derived from an EMBL/GenBank/DDBJ whole genome shotgun (WGS) entry which is preliminary data.</text>
</comment>
<keyword evidence="2" id="KW-1185">Reference proteome</keyword>
<proteinExistence type="predicted"/>
<evidence type="ECO:0008006" key="3">
    <source>
        <dbReference type="Google" id="ProtNLM"/>
    </source>
</evidence>